<keyword evidence="3" id="KW-1185">Reference proteome</keyword>
<evidence type="ECO:0000256" key="1">
    <source>
        <dbReference type="SAM" id="MobiDB-lite"/>
    </source>
</evidence>
<gene>
    <name evidence="2" type="ordered locus">FRAAL2282</name>
</gene>
<evidence type="ECO:0000313" key="2">
    <source>
        <dbReference type="EMBL" id="CAJ60931.1"/>
    </source>
</evidence>
<reference evidence="2 3" key="1">
    <citation type="journal article" date="2007" name="Genome Res.">
        <title>Genome characteristics of facultatively symbiotic Frankia sp. strains reflect host range and host plant biogeography.</title>
        <authorList>
            <person name="Normand P."/>
            <person name="Lapierre P."/>
            <person name="Tisa L.S."/>
            <person name="Gogarten J.P."/>
            <person name="Alloisio N."/>
            <person name="Bagnarol E."/>
            <person name="Bassi C.A."/>
            <person name="Berry A.M."/>
            <person name="Bickhart D.M."/>
            <person name="Choisne N."/>
            <person name="Couloux A."/>
            <person name="Cournoyer B."/>
            <person name="Cruveiller S."/>
            <person name="Daubin V."/>
            <person name="Demange N."/>
            <person name="Francino M.P."/>
            <person name="Goltsman E."/>
            <person name="Huang Y."/>
            <person name="Kopp O.R."/>
            <person name="Labarre L."/>
            <person name="Lapidus A."/>
            <person name="Lavire C."/>
            <person name="Marechal J."/>
            <person name="Martinez M."/>
            <person name="Mastronunzio J.E."/>
            <person name="Mullin B.C."/>
            <person name="Niemann J."/>
            <person name="Pujic P."/>
            <person name="Rawnsley T."/>
            <person name="Rouy Z."/>
            <person name="Schenowitz C."/>
            <person name="Sellstedt A."/>
            <person name="Tavares F."/>
            <person name="Tomkins J.P."/>
            <person name="Vallenet D."/>
            <person name="Valverde C."/>
            <person name="Wall L.G."/>
            <person name="Wang Y."/>
            <person name="Medigue C."/>
            <person name="Benson D.R."/>
        </authorList>
    </citation>
    <scope>NUCLEOTIDE SEQUENCE [LARGE SCALE GENOMIC DNA]</scope>
    <source>
        <strain evidence="3">DSM 45986 / CECT 9034 / ACN14a</strain>
    </source>
</reference>
<feature type="region of interest" description="Disordered" evidence="1">
    <location>
        <begin position="64"/>
        <end position="87"/>
    </location>
</feature>
<dbReference type="Proteomes" id="UP000000657">
    <property type="component" value="Chromosome"/>
</dbReference>
<dbReference type="STRING" id="326424.FRAAL2282"/>
<dbReference type="AlphaFoldDB" id="Q0RNF7"/>
<evidence type="ECO:0000313" key="3">
    <source>
        <dbReference type="Proteomes" id="UP000000657"/>
    </source>
</evidence>
<organism evidence="2 3">
    <name type="scientific">Frankia alni (strain DSM 45986 / CECT 9034 / ACN14a)</name>
    <dbReference type="NCBI Taxonomy" id="326424"/>
    <lineage>
        <taxon>Bacteria</taxon>
        <taxon>Bacillati</taxon>
        <taxon>Actinomycetota</taxon>
        <taxon>Actinomycetes</taxon>
        <taxon>Frankiales</taxon>
        <taxon>Frankiaceae</taxon>
        <taxon>Frankia</taxon>
    </lineage>
</organism>
<dbReference type="KEGG" id="fal:FRAAL2282"/>
<protein>
    <submittedName>
        <fullName evidence="2">Uncharacterized protein</fullName>
    </submittedName>
</protein>
<proteinExistence type="predicted"/>
<dbReference type="EMBL" id="CT573213">
    <property type="protein sequence ID" value="CAJ60931.1"/>
    <property type="molecule type" value="Genomic_DNA"/>
</dbReference>
<accession>Q0RNF7</accession>
<sequence>MSPGTAASPQWWYVLVTDGNRVGGNSDQMKVWVTTLQAPRNAVHPKAGLTTVRIVPVRPGARAIRGTGRRVPPVTRRLHPPCRTSSPSTCLSYSCPTAVLSASTGTPPGAP</sequence>
<name>Q0RNF7_FRAAA</name>
<dbReference type="HOGENOM" id="CLU_2154642_0_0_11"/>